<keyword evidence="3" id="KW-1185">Reference proteome</keyword>
<feature type="transmembrane region" description="Helical" evidence="1">
    <location>
        <begin position="242"/>
        <end position="269"/>
    </location>
</feature>
<accession>A0A1A8YPM7</accession>
<dbReference type="AlphaFoldDB" id="A0A1A8YPM7"/>
<keyword evidence="1" id="KW-1133">Transmembrane helix</keyword>
<dbReference type="Pfam" id="PF05795">
    <property type="entry name" value="Plasmodium_Vir"/>
    <property type="match status" value="1"/>
</dbReference>
<dbReference type="EMBL" id="FLRD01000056">
    <property type="protein sequence ID" value="SBT33369.1"/>
    <property type="molecule type" value="Genomic_DNA"/>
</dbReference>
<protein>
    <submittedName>
        <fullName evidence="2">PIR Superfamily Protein</fullName>
    </submittedName>
</protein>
<sequence>MASYLEKKDLELLLSTKYFKELDTFPDVCYEDIAELKKQLRQCIESDVVTNKIVNALCDTSFKDKENENCIERCEYLFFWIGDILFDKFKDAQLFPKITSVIYALLNKFGNRHKCTCTDKFSYANINIDNFKEMKLAYSYYKDYEHFRIWIPFYKHSCDKYYNKHVQDAFNAYNKTYDTCHKSYEGYCRTIRDVIPKLFYNKYDEHKCTVIDGETEDTLDESSLRLEQFSQSPQEVNASTPAILMSILLPLLGIVFFALYKFTPLGLLLHSYLLKKRIIQSSIHEEESLDFLSNEYEYTDRDSFMKKGQIGYHPTTNNS</sequence>
<organism evidence="2 3">
    <name type="scientific">Plasmodium ovale wallikeri</name>
    <dbReference type="NCBI Taxonomy" id="864142"/>
    <lineage>
        <taxon>Eukaryota</taxon>
        <taxon>Sar</taxon>
        <taxon>Alveolata</taxon>
        <taxon>Apicomplexa</taxon>
        <taxon>Aconoidasida</taxon>
        <taxon>Haemosporida</taxon>
        <taxon>Plasmodiidae</taxon>
        <taxon>Plasmodium</taxon>
        <taxon>Plasmodium (Plasmodium)</taxon>
    </lineage>
</organism>
<keyword evidence="1" id="KW-0472">Membrane</keyword>
<gene>
    <name evidence="2" type="ORF">POVWA1_016780</name>
</gene>
<evidence type="ECO:0000313" key="3">
    <source>
        <dbReference type="Proteomes" id="UP000078555"/>
    </source>
</evidence>
<evidence type="ECO:0000256" key="1">
    <source>
        <dbReference type="SAM" id="Phobius"/>
    </source>
</evidence>
<keyword evidence="1" id="KW-0812">Transmembrane</keyword>
<name>A0A1A8YPM7_PLAOA</name>
<proteinExistence type="predicted"/>
<dbReference type="Proteomes" id="UP000078555">
    <property type="component" value="Unassembled WGS sequence"/>
</dbReference>
<evidence type="ECO:0000313" key="2">
    <source>
        <dbReference type="EMBL" id="SBT33369.1"/>
    </source>
</evidence>
<dbReference type="InterPro" id="IPR008780">
    <property type="entry name" value="Plasmodium_Vir"/>
</dbReference>
<reference evidence="3" key="1">
    <citation type="submission" date="2016-05" db="EMBL/GenBank/DDBJ databases">
        <authorList>
            <person name="Naeem Raeece"/>
        </authorList>
    </citation>
    <scope>NUCLEOTIDE SEQUENCE [LARGE SCALE GENOMIC DNA]</scope>
</reference>